<dbReference type="PRINTS" id="PR00783">
    <property type="entry name" value="MINTRINSICP"/>
</dbReference>
<protein>
    <submittedName>
        <fullName evidence="9">Propanediol diffusion facilitator</fullName>
    </submittedName>
</protein>
<feature type="transmembrane region" description="Helical" evidence="8">
    <location>
        <begin position="177"/>
        <end position="197"/>
    </location>
</feature>
<dbReference type="PANTHER" id="PTHR43829">
    <property type="entry name" value="AQUAPORIN OR AQUAGLYCEROPORIN RELATED"/>
    <property type="match status" value="1"/>
</dbReference>
<evidence type="ECO:0000256" key="2">
    <source>
        <dbReference type="ARBA" id="ARBA00006175"/>
    </source>
</evidence>
<evidence type="ECO:0000313" key="10">
    <source>
        <dbReference type="Proteomes" id="UP000216752"/>
    </source>
</evidence>
<comment type="subcellular location">
    <subcellularLocation>
        <location evidence="1">Membrane</location>
        <topology evidence="1">Multi-pass membrane protein</topology>
    </subcellularLocation>
</comment>
<proteinExistence type="inferred from homology"/>
<dbReference type="RefSeq" id="WP_094606484.1">
    <property type="nucleotide sequence ID" value="NZ_CP155573.1"/>
</dbReference>
<feature type="transmembrane region" description="Helical" evidence="8">
    <location>
        <begin position="145"/>
        <end position="165"/>
    </location>
</feature>
<dbReference type="InterPro" id="IPR023271">
    <property type="entry name" value="Aquaporin-like"/>
</dbReference>
<evidence type="ECO:0000256" key="5">
    <source>
        <dbReference type="ARBA" id="ARBA00022989"/>
    </source>
</evidence>
<dbReference type="InterPro" id="IPR000425">
    <property type="entry name" value="MIP"/>
</dbReference>
<organism evidence="9 10">
    <name type="scientific">Sporomusa silvacetica DSM 10669</name>
    <dbReference type="NCBI Taxonomy" id="1123289"/>
    <lineage>
        <taxon>Bacteria</taxon>
        <taxon>Bacillati</taxon>
        <taxon>Bacillota</taxon>
        <taxon>Negativicutes</taxon>
        <taxon>Selenomonadales</taxon>
        <taxon>Sporomusaceae</taxon>
        <taxon>Sporomusa</taxon>
    </lineage>
</organism>
<sequence length="267" mass="28906">MREFLGEFLGTFLMVLFGCGSVAVSILFNSHQGLFQIALIWGLSIGLAIYATRSLSCAHFNPAVSFAMVASKRMKASKIPVYISGQFLGALIAGFLLYLLFEPSIAAYEAAHHIVRGTAESMSTGKMFGEYYQLPGNTAIVSMPLAMFAEGFGTFLLVLMIFFLTEGCNVGRPDNSLAPIFVGLTVSSLICLIAPLTQAGFNPARDLAPRLVAWMFGWGSYAFPDQSGGFFYVYVLAPILGGLAAAVLFSYILEPFMKKEHKSCESC</sequence>
<dbReference type="EMBL" id="CP155573">
    <property type="protein sequence ID" value="XFO68400.1"/>
    <property type="molecule type" value="Genomic_DNA"/>
</dbReference>
<evidence type="ECO:0000256" key="4">
    <source>
        <dbReference type="ARBA" id="ARBA00022692"/>
    </source>
</evidence>
<evidence type="ECO:0000256" key="8">
    <source>
        <dbReference type="SAM" id="Phobius"/>
    </source>
</evidence>
<evidence type="ECO:0000313" key="9">
    <source>
        <dbReference type="EMBL" id="XFO68400.1"/>
    </source>
</evidence>
<accession>A0ABZ3IS61</accession>
<evidence type="ECO:0000256" key="6">
    <source>
        <dbReference type="ARBA" id="ARBA00023136"/>
    </source>
</evidence>
<dbReference type="SUPFAM" id="SSF81338">
    <property type="entry name" value="Aquaporin-like"/>
    <property type="match status" value="1"/>
</dbReference>
<feature type="transmembrane region" description="Helical" evidence="8">
    <location>
        <begin position="34"/>
        <end position="52"/>
    </location>
</feature>
<feature type="transmembrane region" description="Helical" evidence="8">
    <location>
        <begin position="231"/>
        <end position="253"/>
    </location>
</feature>
<feature type="transmembrane region" description="Helical" evidence="8">
    <location>
        <begin position="7"/>
        <end position="28"/>
    </location>
</feature>
<feature type="transmembrane region" description="Helical" evidence="8">
    <location>
        <begin position="81"/>
        <end position="101"/>
    </location>
</feature>
<keyword evidence="4 7" id="KW-0812">Transmembrane</keyword>
<dbReference type="Gene3D" id="1.20.1080.10">
    <property type="entry name" value="Glycerol uptake facilitator protein"/>
    <property type="match status" value="1"/>
</dbReference>
<evidence type="ECO:0000256" key="3">
    <source>
        <dbReference type="ARBA" id="ARBA00022448"/>
    </source>
</evidence>
<name>A0ABZ3IS61_9FIRM</name>
<dbReference type="PROSITE" id="PS00221">
    <property type="entry name" value="MIP"/>
    <property type="match status" value="1"/>
</dbReference>
<dbReference type="PROSITE" id="PS51257">
    <property type="entry name" value="PROKAR_LIPOPROTEIN"/>
    <property type="match status" value="1"/>
</dbReference>
<evidence type="ECO:0000256" key="7">
    <source>
        <dbReference type="RuleBase" id="RU000477"/>
    </source>
</evidence>
<keyword evidence="5 8" id="KW-1133">Transmembrane helix</keyword>
<dbReference type="Proteomes" id="UP000216752">
    <property type="component" value="Chromosome"/>
</dbReference>
<gene>
    <name evidence="9" type="primary">pduF</name>
    <name evidence="9" type="ORF">SPSIL_046230</name>
</gene>
<evidence type="ECO:0000256" key="1">
    <source>
        <dbReference type="ARBA" id="ARBA00004141"/>
    </source>
</evidence>
<dbReference type="PANTHER" id="PTHR43829:SF9">
    <property type="entry name" value="AQUAPORIN-9"/>
    <property type="match status" value="1"/>
</dbReference>
<dbReference type="InterPro" id="IPR050363">
    <property type="entry name" value="MIP/Aquaporin"/>
</dbReference>
<comment type="similarity">
    <text evidence="2 7">Belongs to the MIP/aquaporin (TC 1.A.8) family.</text>
</comment>
<keyword evidence="6 8" id="KW-0472">Membrane</keyword>
<keyword evidence="10" id="KW-1185">Reference proteome</keyword>
<keyword evidence="3 7" id="KW-0813">Transport</keyword>
<reference evidence="9" key="1">
    <citation type="submission" date="2024-05" db="EMBL/GenBank/DDBJ databases">
        <title>Isolation and characterization of Sporomusa carbonis sp. nov., a carboxydotrophic hydrogenogen in the genus of Sporomusa isolated from a charcoal burning pile.</title>
        <authorList>
            <person name="Boeer T."/>
            <person name="Rosenbaum F."/>
            <person name="Eysell L."/>
            <person name="Mueller V."/>
            <person name="Daniel R."/>
            <person name="Poehlein A."/>
        </authorList>
    </citation>
    <scope>NUCLEOTIDE SEQUENCE [LARGE SCALE GENOMIC DNA]</scope>
    <source>
        <strain evidence="9">DSM 10669</strain>
    </source>
</reference>
<dbReference type="InterPro" id="IPR022357">
    <property type="entry name" value="MIP_CS"/>
</dbReference>
<dbReference type="Pfam" id="PF00230">
    <property type="entry name" value="MIP"/>
    <property type="match status" value="1"/>
</dbReference>